<evidence type="ECO:0000256" key="2">
    <source>
        <dbReference type="ARBA" id="ARBA00022750"/>
    </source>
</evidence>
<evidence type="ECO:0000313" key="6">
    <source>
        <dbReference type="Proteomes" id="UP000574967"/>
    </source>
</evidence>
<dbReference type="SUPFAM" id="SSF51283">
    <property type="entry name" value="dUTPase-like"/>
    <property type="match status" value="1"/>
</dbReference>
<evidence type="ECO:0000259" key="4">
    <source>
        <dbReference type="PROSITE" id="PS50175"/>
    </source>
</evidence>
<organism evidence="5 6">
    <name type="scientific">Machaerirhynchus nigripectus</name>
    <dbReference type="NCBI Taxonomy" id="1160894"/>
    <lineage>
        <taxon>Eukaryota</taxon>
        <taxon>Metazoa</taxon>
        <taxon>Chordata</taxon>
        <taxon>Craniata</taxon>
        <taxon>Vertebrata</taxon>
        <taxon>Euteleostomi</taxon>
        <taxon>Archelosauria</taxon>
        <taxon>Archosauria</taxon>
        <taxon>Dinosauria</taxon>
        <taxon>Saurischia</taxon>
        <taxon>Theropoda</taxon>
        <taxon>Coelurosauria</taxon>
        <taxon>Aves</taxon>
        <taxon>Neognathae</taxon>
        <taxon>Neoaves</taxon>
        <taxon>Telluraves</taxon>
        <taxon>Australaves</taxon>
        <taxon>Passeriformes</taxon>
        <taxon>Corvoidea</taxon>
        <taxon>Dicruridae</taxon>
        <taxon>Machaerirhynchus</taxon>
    </lineage>
</organism>
<keyword evidence="2" id="KW-0064">Aspartyl protease</keyword>
<dbReference type="AlphaFoldDB" id="A0A7K6JDB1"/>
<sequence length="163" mass="16860">SLGVDVETAVNVTLTDTTVQRIPTTANGPLAHPPSLIGALLIGRSSATARGLIVLPGIIDADFTGQISILAYTLHPPLFIPKGSRVAQLVALMNQQPLKVEPSSNTPALPARGDGSFGSTAPAVLFTQDLTERPTQQITLSSGGQQIMLCPLLDTGADVTIIS</sequence>
<dbReference type="PANTHER" id="PTHR19422">
    <property type="entry name" value="GAG RETROVIRAL POLYPROTEIN"/>
    <property type="match status" value="1"/>
</dbReference>
<evidence type="ECO:0000256" key="3">
    <source>
        <dbReference type="ARBA" id="ARBA00022801"/>
    </source>
</evidence>
<keyword evidence="6" id="KW-1185">Reference proteome</keyword>
<dbReference type="InterPro" id="IPR021109">
    <property type="entry name" value="Peptidase_aspartic_dom_sf"/>
</dbReference>
<dbReference type="Pfam" id="PF00692">
    <property type="entry name" value="dUTPase"/>
    <property type="match status" value="1"/>
</dbReference>
<keyword evidence="1" id="KW-0645">Protease</keyword>
<keyword evidence="3" id="KW-0378">Hydrolase</keyword>
<feature type="non-terminal residue" evidence="5">
    <location>
        <position position="163"/>
    </location>
</feature>
<feature type="non-terminal residue" evidence="5">
    <location>
        <position position="1"/>
    </location>
</feature>
<dbReference type="Gene3D" id="2.70.40.10">
    <property type="match status" value="1"/>
</dbReference>
<proteinExistence type="predicted"/>
<dbReference type="InterPro" id="IPR029054">
    <property type="entry name" value="dUTPase-like"/>
</dbReference>
<dbReference type="GO" id="GO:0006508">
    <property type="term" value="P:proteolysis"/>
    <property type="evidence" value="ECO:0007669"/>
    <property type="project" value="UniProtKB-KW"/>
</dbReference>
<evidence type="ECO:0000313" key="5">
    <source>
        <dbReference type="EMBL" id="NWV98320.1"/>
    </source>
</evidence>
<name>A0A7K6JDB1_9CORV</name>
<dbReference type="InterPro" id="IPR051592">
    <property type="entry name" value="HERV-K_Pro_peptidase_A2"/>
</dbReference>
<dbReference type="Proteomes" id="UP000574967">
    <property type="component" value="Unassembled WGS sequence"/>
</dbReference>
<accession>A0A7K6JDB1</accession>
<dbReference type="InterPro" id="IPR036157">
    <property type="entry name" value="dUTPase-like_sf"/>
</dbReference>
<gene>
    <name evidence="5" type="primary">Ervk9_2</name>
    <name evidence="5" type="ORF">MACNIG_R04138</name>
</gene>
<dbReference type="Gene3D" id="2.40.70.10">
    <property type="entry name" value="Acid Proteases"/>
    <property type="match status" value="1"/>
</dbReference>
<dbReference type="GO" id="GO:0004190">
    <property type="term" value="F:aspartic-type endopeptidase activity"/>
    <property type="evidence" value="ECO:0007669"/>
    <property type="project" value="UniProtKB-KW"/>
</dbReference>
<dbReference type="EMBL" id="VZRQ01009241">
    <property type="protein sequence ID" value="NWV98320.1"/>
    <property type="molecule type" value="Genomic_DNA"/>
</dbReference>
<evidence type="ECO:0000256" key="1">
    <source>
        <dbReference type="ARBA" id="ARBA00022670"/>
    </source>
</evidence>
<dbReference type="PANTHER" id="PTHR19422:SF123">
    <property type="entry name" value="RT1 CLASS I, LOCUS CE15"/>
    <property type="match status" value="1"/>
</dbReference>
<feature type="domain" description="Peptidase A2" evidence="4">
    <location>
        <begin position="149"/>
        <end position="163"/>
    </location>
</feature>
<protein>
    <submittedName>
        <fullName evidence="5">POK9 protein</fullName>
    </submittedName>
</protein>
<comment type="caution">
    <text evidence="5">The sequence shown here is derived from an EMBL/GenBank/DDBJ whole genome shotgun (WGS) entry which is preliminary data.</text>
</comment>
<dbReference type="PROSITE" id="PS50175">
    <property type="entry name" value="ASP_PROT_RETROV"/>
    <property type="match status" value="1"/>
</dbReference>
<dbReference type="InterPro" id="IPR001995">
    <property type="entry name" value="Peptidase_A2_cat"/>
</dbReference>
<reference evidence="5 6" key="1">
    <citation type="submission" date="2019-09" db="EMBL/GenBank/DDBJ databases">
        <title>Bird 10,000 Genomes (B10K) Project - Family phase.</title>
        <authorList>
            <person name="Zhang G."/>
        </authorList>
    </citation>
    <scope>NUCLEOTIDE SEQUENCE [LARGE SCALE GENOMIC DNA]</scope>
    <source>
        <strain evidence="5">B10K-DU-029-43</strain>
        <tissue evidence="5">Heart</tissue>
    </source>
</reference>